<keyword evidence="2" id="KW-1003">Cell membrane</keyword>
<feature type="transmembrane region" description="Helical" evidence="6">
    <location>
        <begin position="209"/>
        <end position="229"/>
    </location>
</feature>
<evidence type="ECO:0000256" key="5">
    <source>
        <dbReference type="ARBA" id="ARBA00023136"/>
    </source>
</evidence>
<organism evidence="7 8">
    <name type="scientific">candidate division WOR-3 bacterium</name>
    <dbReference type="NCBI Taxonomy" id="2052148"/>
    <lineage>
        <taxon>Bacteria</taxon>
        <taxon>Bacteria division WOR-3</taxon>
    </lineage>
</organism>
<feature type="transmembrane region" description="Helical" evidence="6">
    <location>
        <begin position="410"/>
        <end position="443"/>
    </location>
</feature>
<feature type="transmembrane region" description="Helical" evidence="6">
    <location>
        <begin position="249"/>
        <end position="267"/>
    </location>
</feature>
<dbReference type="PANTHER" id="PTHR30250:SF11">
    <property type="entry name" value="O-ANTIGEN TRANSPORTER-RELATED"/>
    <property type="match status" value="1"/>
</dbReference>
<feature type="transmembrane region" description="Helical" evidence="6">
    <location>
        <begin position="112"/>
        <end position="136"/>
    </location>
</feature>
<feature type="transmembrane region" description="Helical" evidence="6">
    <location>
        <begin position="377"/>
        <end position="398"/>
    </location>
</feature>
<dbReference type="AlphaFoldDB" id="A0A660SHP8"/>
<keyword evidence="5 6" id="KW-0472">Membrane</keyword>
<dbReference type="Proteomes" id="UP000268469">
    <property type="component" value="Unassembled WGS sequence"/>
</dbReference>
<feature type="transmembrane region" description="Helical" evidence="6">
    <location>
        <begin position="43"/>
        <end position="65"/>
    </location>
</feature>
<comment type="subcellular location">
    <subcellularLocation>
        <location evidence="1">Cell membrane</location>
        <topology evidence="1">Multi-pass membrane protein</topology>
    </subcellularLocation>
</comment>
<sequence>MDQLKRFFKEAATYTFFDFLRRVLGFFLIPFYTRYLTPTEYGIYFLILLVTGFLAILYNLGLMVSLYRYQPREKNSFLCTITFLIPYNLILTIVLLIAAGRISQFFLHSEKFAILFQIGFLFLFFEGFLNQALALYKVERMPYYFGLLSTLRFATGLFFNILLVVVLRKGVYGILLGNLLASVVIASSIFFLVGRYLKGKFDADLLMREFSYSLPLLPALWAFFLIDYIDRFMVERFLGLSAVGIYSLAYQIGSVINLAVLGFRAAYPPFFFSLKTEELGNLGRIFQYFVLLVGFLYIVLIMALPEVFPIFIGSRFHPASSLVWMIALSFLFYGIYINFASHLYLQNRTGVVSLLALGSLAANIIGNLILIPPLGSYGAAVATIISYLLLALLAYLVTRPDYDLSLLLKVLTYIAIATLLGLFQVGLIFRLLTVLVYPILFWWLKRGEDEK</sequence>
<evidence type="ECO:0000313" key="8">
    <source>
        <dbReference type="Proteomes" id="UP000268469"/>
    </source>
</evidence>
<evidence type="ECO:0000256" key="2">
    <source>
        <dbReference type="ARBA" id="ARBA00022475"/>
    </source>
</evidence>
<feature type="transmembrane region" description="Helical" evidence="6">
    <location>
        <begin position="351"/>
        <end position="371"/>
    </location>
</feature>
<feature type="transmembrane region" description="Helical" evidence="6">
    <location>
        <begin position="288"/>
        <end position="312"/>
    </location>
</feature>
<gene>
    <name evidence="7" type="ORF">DRP53_07895</name>
</gene>
<protein>
    <submittedName>
        <fullName evidence="7">Uncharacterized protein</fullName>
    </submittedName>
</protein>
<feature type="transmembrane region" description="Helical" evidence="6">
    <location>
        <begin position="77"/>
        <end position="100"/>
    </location>
</feature>
<dbReference type="InterPro" id="IPR002797">
    <property type="entry name" value="Polysacc_synth"/>
</dbReference>
<dbReference type="InterPro" id="IPR050833">
    <property type="entry name" value="Poly_Biosynth_Transport"/>
</dbReference>
<feature type="transmembrane region" description="Helical" evidence="6">
    <location>
        <begin position="143"/>
        <end position="166"/>
    </location>
</feature>
<evidence type="ECO:0000256" key="1">
    <source>
        <dbReference type="ARBA" id="ARBA00004651"/>
    </source>
</evidence>
<dbReference type="GO" id="GO:0005886">
    <property type="term" value="C:plasma membrane"/>
    <property type="evidence" value="ECO:0007669"/>
    <property type="project" value="UniProtKB-SubCell"/>
</dbReference>
<evidence type="ECO:0000256" key="3">
    <source>
        <dbReference type="ARBA" id="ARBA00022692"/>
    </source>
</evidence>
<reference evidence="7 8" key="1">
    <citation type="submission" date="2018-06" db="EMBL/GenBank/DDBJ databases">
        <title>Extensive metabolic versatility and redundancy in microbially diverse, dynamic hydrothermal sediments.</title>
        <authorList>
            <person name="Dombrowski N."/>
            <person name="Teske A."/>
            <person name="Baker B.J."/>
        </authorList>
    </citation>
    <scope>NUCLEOTIDE SEQUENCE [LARGE SCALE GENOMIC DNA]</scope>
    <source>
        <strain evidence="7">B36_G15</strain>
    </source>
</reference>
<keyword evidence="3 6" id="KW-0812">Transmembrane</keyword>
<proteinExistence type="predicted"/>
<keyword evidence="4 6" id="KW-1133">Transmembrane helix</keyword>
<name>A0A660SHP8_UNCW3</name>
<feature type="transmembrane region" description="Helical" evidence="6">
    <location>
        <begin position="172"/>
        <end position="197"/>
    </location>
</feature>
<accession>A0A660SHP8</accession>
<comment type="caution">
    <text evidence="7">The sequence shown here is derived from an EMBL/GenBank/DDBJ whole genome shotgun (WGS) entry which is preliminary data.</text>
</comment>
<evidence type="ECO:0000313" key="7">
    <source>
        <dbReference type="EMBL" id="RKX69541.1"/>
    </source>
</evidence>
<dbReference type="PANTHER" id="PTHR30250">
    <property type="entry name" value="PST FAMILY PREDICTED COLANIC ACID TRANSPORTER"/>
    <property type="match status" value="1"/>
</dbReference>
<evidence type="ECO:0000256" key="6">
    <source>
        <dbReference type="SAM" id="Phobius"/>
    </source>
</evidence>
<dbReference type="EMBL" id="QNBE01000079">
    <property type="protein sequence ID" value="RKX69541.1"/>
    <property type="molecule type" value="Genomic_DNA"/>
</dbReference>
<dbReference type="Pfam" id="PF01943">
    <property type="entry name" value="Polysacc_synt"/>
    <property type="match status" value="1"/>
</dbReference>
<evidence type="ECO:0000256" key="4">
    <source>
        <dbReference type="ARBA" id="ARBA00022989"/>
    </source>
</evidence>
<feature type="transmembrane region" description="Helical" evidence="6">
    <location>
        <begin position="318"/>
        <end position="339"/>
    </location>
</feature>
<feature type="transmembrane region" description="Helical" evidence="6">
    <location>
        <begin position="12"/>
        <end position="31"/>
    </location>
</feature>